<accession>A0ABV4UZZ7</accession>
<gene>
    <name evidence="1" type="ORF">ACEU3E_14485</name>
</gene>
<reference evidence="1 2" key="1">
    <citation type="submission" date="2024-09" db="EMBL/GenBank/DDBJ databases">
        <authorList>
            <person name="Makale K.P.P."/>
            <person name="Makhzoum A."/>
            <person name="Rantong G."/>
            <person name="Rahube T.O."/>
        </authorList>
    </citation>
    <scope>NUCLEOTIDE SEQUENCE [LARGE SCALE GENOMIC DNA]</scope>
    <source>
        <strain evidence="1 2">KM_D13</strain>
    </source>
</reference>
<keyword evidence="2" id="KW-1185">Reference proteome</keyword>
<dbReference type="EMBL" id="JBHDLN010000006">
    <property type="protein sequence ID" value="MFB0843383.1"/>
    <property type="molecule type" value="Genomic_DNA"/>
</dbReference>
<sequence>MFYERLSKIYQDKPFLSTEFPFEEYYPLFKRFVLEEVERNTKYINPYRFSYNYGIAPKRSLRLFLVLSDHDESFLEKYFFYECECGESVILPYEQIYEFTCPNCEESITDSDESYDYLKYIKILFKLSNSIRQGVLSDLKAQSPSDYKGRKGTDSEGDEQAVVTLGEAFEVNKLKDEPTASKDLDKLESRVFRALTYRLN</sequence>
<protein>
    <submittedName>
        <fullName evidence="1">Uncharacterized protein</fullName>
    </submittedName>
</protein>
<proteinExistence type="predicted"/>
<organism evidence="1 2">
    <name type="scientific">Paenibacillus oleatilyticus</name>
    <dbReference type="NCBI Taxonomy" id="2594886"/>
    <lineage>
        <taxon>Bacteria</taxon>
        <taxon>Bacillati</taxon>
        <taxon>Bacillota</taxon>
        <taxon>Bacilli</taxon>
        <taxon>Bacillales</taxon>
        <taxon>Paenibacillaceae</taxon>
        <taxon>Paenibacillus</taxon>
    </lineage>
</organism>
<comment type="caution">
    <text evidence="1">The sequence shown here is derived from an EMBL/GenBank/DDBJ whole genome shotgun (WGS) entry which is preliminary data.</text>
</comment>
<dbReference type="RefSeq" id="WP_373952107.1">
    <property type="nucleotide sequence ID" value="NZ_JBHDLN010000006.1"/>
</dbReference>
<evidence type="ECO:0000313" key="2">
    <source>
        <dbReference type="Proteomes" id="UP001575622"/>
    </source>
</evidence>
<evidence type="ECO:0000313" key="1">
    <source>
        <dbReference type="EMBL" id="MFB0843383.1"/>
    </source>
</evidence>
<name>A0ABV4UZZ7_9BACL</name>
<dbReference type="Proteomes" id="UP001575622">
    <property type="component" value="Unassembled WGS sequence"/>
</dbReference>